<dbReference type="AlphaFoldDB" id="A0A9Q1C6I9"/>
<dbReference type="GO" id="GO:0000139">
    <property type="term" value="C:Golgi membrane"/>
    <property type="evidence" value="ECO:0007669"/>
    <property type="project" value="UniProtKB-SubCell"/>
</dbReference>
<keyword evidence="6" id="KW-0735">Signal-anchor</keyword>
<evidence type="ECO:0000256" key="4">
    <source>
        <dbReference type="ARBA" id="ARBA00022679"/>
    </source>
</evidence>
<dbReference type="EMBL" id="JAIZAY010000007">
    <property type="protein sequence ID" value="KAJ8039143.1"/>
    <property type="molecule type" value="Genomic_DNA"/>
</dbReference>
<keyword evidence="4" id="KW-0808">Transferase</keyword>
<comment type="caution">
    <text evidence="12">The sequence shown here is derived from an EMBL/GenBank/DDBJ whole genome shotgun (WGS) entry which is preliminary data.</text>
</comment>
<keyword evidence="5" id="KW-0812">Transmembrane</keyword>
<dbReference type="OrthoDB" id="5957813at2759"/>
<keyword evidence="9" id="KW-0472">Membrane</keyword>
<keyword evidence="8 11" id="KW-0333">Golgi apparatus</keyword>
<evidence type="ECO:0000256" key="2">
    <source>
        <dbReference type="ARBA" id="ARBA00008661"/>
    </source>
</evidence>
<dbReference type="Pfam" id="PF01762">
    <property type="entry name" value="Galactosyl_T"/>
    <property type="match status" value="1"/>
</dbReference>
<evidence type="ECO:0000256" key="7">
    <source>
        <dbReference type="ARBA" id="ARBA00022989"/>
    </source>
</evidence>
<evidence type="ECO:0000256" key="6">
    <source>
        <dbReference type="ARBA" id="ARBA00022968"/>
    </source>
</evidence>
<keyword evidence="13" id="KW-1185">Reference proteome</keyword>
<keyword evidence="10" id="KW-0325">Glycoprotein</keyword>
<keyword evidence="7" id="KW-1133">Transmembrane helix</keyword>
<evidence type="ECO:0000256" key="3">
    <source>
        <dbReference type="ARBA" id="ARBA00022676"/>
    </source>
</evidence>
<dbReference type="GO" id="GO:0006493">
    <property type="term" value="P:protein O-linked glycosylation"/>
    <property type="evidence" value="ECO:0007669"/>
    <property type="project" value="TreeGrafter"/>
</dbReference>
<proteinExistence type="inferred from homology"/>
<evidence type="ECO:0000256" key="1">
    <source>
        <dbReference type="ARBA" id="ARBA00004323"/>
    </source>
</evidence>
<evidence type="ECO:0000313" key="12">
    <source>
        <dbReference type="EMBL" id="KAJ8039143.1"/>
    </source>
</evidence>
<sequence length="312" mass="35922">MKASDLLLMVEGRQRHKGNGYLAGNTRKSKMASAKRNKVNHVRHLACATSEICGVTKEVFLLVLMVSAPMNFERRERQRHTCLNVSGVSGKRIEKLFLLGDSGNSSLNMRIKEESLKFQDVFIGDYHDSYGNLTLKTLSGMKWARLCCPQATYVMKVDDDVYINFKILIDTLINAPRKKGYIVGRVSRGSRPVRDKTHKWYVSLDTYSRKVYPDYVSGLAYVMSGDLPRKIYYTSISTPPFPWEDVYIGMILEKLNVRPKHNTCFQTFKTRRKIKFPCKFISACAIHFMDPENVFRHYNKLTTEKTNATNRC</sequence>
<evidence type="ECO:0000256" key="9">
    <source>
        <dbReference type="ARBA" id="ARBA00023136"/>
    </source>
</evidence>
<dbReference type="EC" id="2.4.1.-" evidence="11"/>
<dbReference type="FunFam" id="3.90.550.50:FF:000001">
    <property type="entry name" value="Hexosyltransferase"/>
    <property type="match status" value="1"/>
</dbReference>
<protein>
    <recommendedName>
        <fullName evidence="11">Hexosyltransferase</fullName>
        <ecNumber evidence="11">2.4.1.-</ecNumber>
    </recommendedName>
</protein>
<keyword evidence="3 11" id="KW-0328">Glycosyltransferase</keyword>
<evidence type="ECO:0000256" key="11">
    <source>
        <dbReference type="RuleBase" id="RU363063"/>
    </source>
</evidence>
<reference evidence="12" key="1">
    <citation type="submission" date="2021-10" db="EMBL/GenBank/DDBJ databases">
        <title>Tropical sea cucumber genome reveals ecological adaptation and Cuvierian tubules defense mechanism.</title>
        <authorList>
            <person name="Chen T."/>
        </authorList>
    </citation>
    <scope>NUCLEOTIDE SEQUENCE</scope>
    <source>
        <strain evidence="12">Nanhai2018</strain>
        <tissue evidence="12">Muscle</tissue>
    </source>
</reference>
<dbReference type="InterPro" id="IPR002659">
    <property type="entry name" value="Glyco_trans_31"/>
</dbReference>
<comment type="similarity">
    <text evidence="2 11">Belongs to the glycosyltransferase 31 family.</text>
</comment>
<dbReference type="Gene3D" id="3.90.550.50">
    <property type="match status" value="1"/>
</dbReference>
<evidence type="ECO:0000256" key="10">
    <source>
        <dbReference type="ARBA" id="ARBA00023180"/>
    </source>
</evidence>
<evidence type="ECO:0000256" key="8">
    <source>
        <dbReference type="ARBA" id="ARBA00023034"/>
    </source>
</evidence>
<organism evidence="12 13">
    <name type="scientific">Holothuria leucospilota</name>
    <name type="common">Black long sea cucumber</name>
    <name type="synonym">Mertensiothuria leucospilota</name>
    <dbReference type="NCBI Taxonomy" id="206669"/>
    <lineage>
        <taxon>Eukaryota</taxon>
        <taxon>Metazoa</taxon>
        <taxon>Echinodermata</taxon>
        <taxon>Eleutherozoa</taxon>
        <taxon>Echinozoa</taxon>
        <taxon>Holothuroidea</taxon>
        <taxon>Aspidochirotacea</taxon>
        <taxon>Aspidochirotida</taxon>
        <taxon>Holothuriidae</taxon>
        <taxon>Holothuria</taxon>
    </lineage>
</organism>
<comment type="subcellular location">
    <subcellularLocation>
        <location evidence="1 11">Golgi apparatus membrane</location>
        <topology evidence="1 11">Single-pass type II membrane protein</topology>
    </subcellularLocation>
</comment>
<dbReference type="PANTHER" id="PTHR11214">
    <property type="entry name" value="BETA-1,3-N-ACETYLGLUCOSAMINYLTRANSFERASE"/>
    <property type="match status" value="1"/>
</dbReference>
<dbReference type="PANTHER" id="PTHR11214:SF314">
    <property type="entry name" value="HEXOSYLTRANSFERASE"/>
    <property type="match status" value="1"/>
</dbReference>
<evidence type="ECO:0000256" key="5">
    <source>
        <dbReference type="ARBA" id="ARBA00022692"/>
    </source>
</evidence>
<accession>A0A9Q1C6I9</accession>
<gene>
    <name evidence="12" type="ORF">HOLleu_16766</name>
</gene>
<evidence type="ECO:0000313" key="13">
    <source>
        <dbReference type="Proteomes" id="UP001152320"/>
    </source>
</evidence>
<dbReference type="Proteomes" id="UP001152320">
    <property type="component" value="Chromosome 7"/>
</dbReference>
<name>A0A9Q1C6I9_HOLLE</name>
<dbReference type="GO" id="GO:0016758">
    <property type="term" value="F:hexosyltransferase activity"/>
    <property type="evidence" value="ECO:0007669"/>
    <property type="project" value="InterPro"/>
</dbReference>